<sequence length="287" mass="30409">MKKAVLITVVCLMVLMLGSMASAHELWIEVEHMPVADELRVDVSWGHIRDFYDPANVETFSLFVRYPNGQTEELELEAAGVQGRAFVVPQEEGEYVFWAVRAPGTYTPGDGITRLSVQLAKTVFVVGDGPATSTEPTDLFFEIIPDADINSITTGTFSGQALLEGEPVADATVSAYGPDEAIVESETAADGTFSVDLSTPGTWLVKVSFETDEGSTVEGTDYEKTGRTTTLVVEIPGEEAVAATAPAAQEAPAANDGSTTNMILAFIVGVLLGGAVSLFFASKKSNA</sequence>
<dbReference type="STRING" id="555088.DealDRAFT_0078"/>
<dbReference type="InterPro" id="IPR019613">
    <property type="entry name" value="DUF4198"/>
</dbReference>
<comment type="caution">
    <text evidence="1">The sequence shown here is derived from an EMBL/GenBank/DDBJ whole genome shotgun (WGS) entry which is preliminary data.</text>
</comment>
<accession>C0GC69</accession>
<evidence type="ECO:0000313" key="1">
    <source>
        <dbReference type="EMBL" id="EEG78804.1"/>
    </source>
</evidence>
<dbReference type="OrthoDB" id="1805637at2"/>
<dbReference type="Pfam" id="PF10670">
    <property type="entry name" value="DUF4198"/>
    <property type="match status" value="1"/>
</dbReference>
<dbReference type="EMBL" id="ACJM01000001">
    <property type="protein sequence ID" value="EEG78804.1"/>
    <property type="molecule type" value="Genomic_DNA"/>
</dbReference>
<keyword evidence="2" id="KW-1185">Reference proteome</keyword>
<dbReference type="Proteomes" id="UP000006443">
    <property type="component" value="Unassembled WGS sequence"/>
</dbReference>
<dbReference type="RefSeq" id="WP_008513789.1">
    <property type="nucleotide sequence ID" value="NZ_ACJM01000001.1"/>
</dbReference>
<dbReference type="AlphaFoldDB" id="C0GC69"/>
<dbReference type="Gene3D" id="2.60.40.1120">
    <property type="entry name" value="Carboxypeptidase-like, regulatory domain"/>
    <property type="match status" value="1"/>
</dbReference>
<name>C0GC69_DETAL</name>
<proteinExistence type="predicted"/>
<evidence type="ECO:0008006" key="3">
    <source>
        <dbReference type="Google" id="ProtNLM"/>
    </source>
</evidence>
<evidence type="ECO:0000313" key="2">
    <source>
        <dbReference type="Proteomes" id="UP000006443"/>
    </source>
</evidence>
<protein>
    <recommendedName>
        <fullName evidence="3">Nickel transport complex, NikM subunit, transmembrane</fullName>
    </recommendedName>
</protein>
<dbReference type="eggNOG" id="COG5266">
    <property type="taxonomic scope" value="Bacteria"/>
</dbReference>
<reference evidence="1 2" key="1">
    <citation type="submission" date="2009-02" db="EMBL/GenBank/DDBJ databases">
        <title>Sequencing of the draft genome and assembly of Dethiobacter alkaliphilus AHT 1.</title>
        <authorList>
            <consortium name="US DOE Joint Genome Institute (JGI-PGF)"/>
            <person name="Lucas S."/>
            <person name="Copeland A."/>
            <person name="Lapidus A."/>
            <person name="Glavina del Rio T."/>
            <person name="Dalin E."/>
            <person name="Tice H."/>
            <person name="Bruce D."/>
            <person name="Goodwin L."/>
            <person name="Pitluck S."/>
            <person name="Larimer F."/>
            <person name="Land M.L."/>
            <person name="Hauser L."/>
            <person name="Muyzer G."/>
        </authorList>
    </citation>
    <scope>NUCLEOTIDE SEQUENCE [LARGE SCALE GENOMIC DNA]</scope>
    <source>
        <strain evidence="1 2">AHT 1</strain>
    </source>
</reference>
<gene>
    <name evidence="1" type="ORF">DealDRAFT_0078</name>
</gene>
<dbReference type="SUPFAM" id="SSF49478">
    <property type="entry name" value="Cna protein B-type domain"/>
    <property type="match status" value="1"/>
</dbReference>
<organism evidence="1 2">
    <name type="scientific">Dethiobacter alkaliphilus AHT 1</name>
    <dbReference type="NCBI Taxonomy" id="555088"/>
    <lineage>
        <taxon>Bacteria</taxon>
        <taxon>Bacillati</taxon>
        <taxon>Bacillota</taxon>
        <taxon>Dethiobacteria</taxon>
        <taxon>Dethiobacterales</taxon>
        <taxon>Dethiobacteraceae</taxon>
        <taxon>Dethiobacter</taxon>
    </lineage>
</organism>